<evidence type="ECO:0000313" key="2">
    <source>
        <dbReference type="Proteomes" id="UP001497680"/>
    </source>
</evidence>
<sequence length="298" mass="32839">MYSVMFNDIIPTPVPPPPAQAATDPGPKFPVFLLPTLAMPFRRRRRGSNTSTGGLPSDSPPSLSTSPTDSAPSSLVGSPITPPFSLPMSLLSNFKSKDSHSRSSKESLETTKLAQSQPNTIRCSTCASDFAFSSQIVSKGFTGRYGRAYLVQPLDQPSRKGMKAKELSNIKVGKSETRLLVTGSHIVADISCAICHTKVGWKYIDAKEEGQKYKIGRFILETQRIVVYRNWEDAVVDEMPGLEMEQKCLAAGSDNEPIIFDSDDEDECEDLFSGTWDPEIVAKRRSRKVSRRQKKSAE</sequence>
<protein>
    <submittedName>
        <fullName evidence="1">Yippee-domain-containing protein</fullName>
    </submittedName>
</protein>
<reference evidence="1 2" key="1">
    <citation type="journal article" date="2022" name="New Phytol.">
        <title>Ecological generalism drives hyperdiversity of secondary metabolite gene clusters in xylarialean endophytes.</title>
        <authorList>
            <person name="Franco M.E.E."/>
            <person name="Wisecaver J.H."/>
            <person name="Arnold A.E."/>
            <person name="Ju Y.M."/>
            <person name="Slot J.C."/>
            <person name="Ahrendt S."/>
            <person name="Moore L.P."/>
            <person name="Eastman K.E."/>
            <person name="Scott K."/>
            <person name="Konkel Z."/>
            <person name="Mondo S.J."/>
            <person name="Kuo A."/>
            <person name="Hayes R.D."/>
            <person name="Haridas S."/>
            <person name="Andreopoulos B."/>
            <person name="Riley R."/>
            <person name="LaButti K."/>
            <person name="Pangilinan J."/>
            <person name="Lipzen A."/>
            <person name="Amirebrahimi M."/>
            <person name="Yan J."/>
            <person name="Adam C."/>
            <person name="Keymanesh K."/>
            <person name="Ng V."/>
            <person name="Louie K."/>
            <person name="Northen T."/>
            <person name="Drula E."/>
            <person name="Henrissat B."/>
            <person name="Hsieh H.M."/>
            <person name="Youens-Clark K."/>
            <person name="Lutzoni F."/>
            <person name="Miadlikowska J."/>
            <person name="Eastwood D.C."/>
            <person name="Hamelin R.C."/>
            <person name="Grigoriev I.V."/>
            <person name="U'Ren J.M."/>
        </authorList>
    </citation>
    <scope>NUCLEOTIDE SEQUENCE [LARGE SCALE GENOMIC DNA]</scope>
    <source>
        <strain evidence="1 2">ER1909</strain>
    </source>
</reference>
<keyword evidence="2" id="KW-1185">Reference proteome</keyword>
<name>A0ACC0DHB7_9PEZI</name>
<dbReference type="Proteomes" id="UP001497680">
    <property type="component" value="Unassembled WGS sequence"/>
</dbReference>
<gene>
    <name evidence="1" type="ORF">F4821DRAFT_158343</name>
</gene>
<proteinExistence type="predicted"/>
<organism evidence="1 2">
    <name type="scientific">Hypoxylon rubiginosum</name>
    <dbReference type="NCBI Taxonomy" id="110542"/>
    <lineage>
        <taxon>Eukaryota</taxon>
        <taxon>Fungi</taxon>
        <taxon>Dikarya</taxon>
        <taxon>Ascomycota</taxon>
        <taxon>Pezizomycotina</taxon>
        <taxon>Sordariomycetes</taxon>
        <taxon>Xylariomycetidae</taxon>
        <taxon>Xylariales</taxon>
        <taxon>Hypoxylaceae</taxon>
        <taxon>Hypoxylon</taxon>
    </lineage>
</organism>
<dbReference type="EMBL" id="MU394284">
    <property type="protein sequence ID" value="KAI6092149.1"/>
    <property type="molecule type" value="Genomic_DNA"/>
</dbReference>
<evidence type="ECO:0000313" key="1">
    <source>
        <dbReference type="EMBL" id="KAI6092149.1"/>
    </source>
</evidence>
<comment type="caution">
    <text evidence="1">The sequence shown here is derived from an EMBL/GenBank/DDBJ whole genome shotgun (WGS) entry which is preliminary data.</text>
</comment>
<accession>A0ACC0DHB7</accession>